<dbReference type="GO" id="GO:0003677">
    <property type="term" value="F:DNA binding"/>
    <property type="evidence" value="ECO:0007669"/>
    <property type="project" value="UniProtKB-KW"/>
</dbReference>
<dbReference type="Proteomes" id="UP000190541">
    <property type="component" value="Unassembled WGS sequence"/>
</dbReference>
<keyword evidence="2" id="KW-1185">Reference proteome</keyword>
<dbReference type="Gene3D" id="2.40.50.140">
    <property type="entry name" value="Nucleic acid-binding proteins"/>
    <property type="match status" value="1"/>
</dbReference>
<dbReference type="InterPro" id="IPR012340">
    <property type="entry name" value="NA-bd_OB-fold"/>
</dbReference>
<evidence type="ECO:0000313" key="1">
    <source>
        <dbReference type="EMBL" id="SKB96841.1"/>
    </source>
</evidence>
<name>A0A1T5FKW4_9SPHI</name>
<dbReference type="AlphaFoldDB" id="A0A1T5FKW4"/>
<reference evidence="1 2" key="1">
    <citation type="submission" date="2017-02" db="EMBL/GenBank/DDBJ databases">
        <authorList>
            <person name="Peterson S.W."/>
        </authorList>
    </citation>
    <scope>NUCLEOTIDE SEQUENCE [LARGE SCALE GENOMIC DNA]</scope>
    <source>
        <strain evidence="1 2">DSM 22899</strain>
    </source>
</reference>
<dbReference type="RefSeq" id="WP_079718675.1">
    <property type="nucleotide sequence ID" value="NZ_FUYS01000018.1"/>
</dbReference>
<organism evidence="1 2">
    <name type="scientific">Parapedobacter luteus</name>
    <dbReference type="NCBI Taxonomy" id="623280"/>
    <lineage>
        <taxon>Bacteria</taxon>
        <taxon>Pseudomonadati</taxon>
        <taxon>Bacteroidota</taxon>
        <taxon>Sphingobacteriia</taxon>
        <taxon>Sphingobacteriales</taxon>
        <taxon>Sphingobacteriaceae</taxon>
        <taxon>Parapedobacter</taxon>
    </lineage>
</organism>
<keyword evidence="1" id="KW-0238">DNA-binding</keyword>
<accession>A0A1T5FKW4</accession>
<gene>
    <name evidence="1" type="ORF">SAMN05660226_04059</name>
</gene>
<proteinExistence type="predicted"/>
<dbReference type="STRING" id="623280.SAMN05660226_04059"/>
<sequence length="271" mass="31114">MFIGAVKWFDNKKGFGIIALPSGEELFLHIRGFVSPPQGEIKSSTVIFGHKKINAKRDGYTTAKCRILDHQEDWKAATLLLLGTNDMIQLPDRRKKEHKHSLMKLAVKQLLQGKNEDFAFAMLTSNFDSSFDPSVFIPYAMFLEKTIPQVLEKTSAARLLVRIFQHFGTCITHEILFRVWKAGKFRYLGYDKQGDYEIPEEVLNLNATEIGYDELRRISAYSFGTTFCAEFVNALFDGIETMERSEIDALIPYLDFLENGDREYWKAIVDT</sequence>
<dbReference type="CDD" id="cd04458">
    <property type="entry name" value="CSP_CDS"/>
    <property type="match status" value="1"/>
</dbReference>
<evidence type="ECO:0000313" key="2">
    <source>
        <dbReference type="Proteomes" id="UP000190541"/>
    </source>
</evidence>
<dbReference type="InterPro" id="IPR002059">
    <property type="entry name" value="CSP_DNA-bd"/>
</dbReference>
<dbReference type="EMBL" id="FUYS01000018">
    <property type="protein sequence ID" value="SKB96841.1"/>
    <property type="molecule type" value="Genomic_DNA"/>
</dbReference>
<protein>
    <submittedName>
        <fullName evidence="1">'Cold-shock' DNA-binding domain-containing protein</fullName>
    </submittedName>
</protein>
<dbReference type="OrthoDB" id="9805039at2"/>
<dbReference type="SUPFAM" id="SSF50249">
    <property type="entry name" value="Nucleic acid-binding proteins"/>
    <property type="match status" value="1"/>
</dbReference>